<evidence type="ECO:0000256" key="1">
    <source>
        <dbReference type="ARBA" id="ARBA00023012"/>
    </source>
</evidence>
<dbReference type="Pfam" id="PF01627">
    <property type="entry name" value="Hpt"/>
    <property type="match status" value="1"/>
</dbReference>
<dbReference type="Proteomes" id="UP000554286">
    <property type="component" value="Unassembled WGS sequence"/>
</dbReference>
<reference evidence="3 4" key="1">
    <citation type="submission" date="2020-08" db="EMBL/GenBank/DDBJ databases">
        <title>Genome sequencing of Purple Non-Sulfur Bacteria from various extreme environments.</title>
        <authorList>
            <person name="Mayer M."/>
        </authorList>
    </citation>
    <scope>NUCLEOTIDE SEQUENCE [LARGE SCALE GENOMIC DNA]</scope>
    <source>
        <strain evidence="3 4">JA131</strain>
    </source>
</reference>
<protein>
    <submittedName>
        <fullName evidence="3">Chemotaxis protein histidine kinase CheA</fullName>
    </submittedName>
</protein>
<dbReference type="InterPro" id="IPR036641">
    <property type="entry name" value="HPT_dom_sf"/>
</dbReference>
<keyword evidence="3" id="KW-0808">Transferase</keyword>
<organism evidence="3 4">
    <name type="scientific">Roseospira visakhapatnamensis</name>
    <dbReference type="NCBI Taxonomy" id="390880"/>
    <lineage>
        <taxon>Bacteria</taxon>
        <taxon>Pseudomonadati</taxon>
        <taxon>Pseudomonadota</taxon>
        <taxon>Alphaproteobacteria</taxon>
        <taxon>Rhodospirillales</taxon>
        <taxon>Rhodospirillaceae</taxon>
        <taxon>Roseospira</taxon>
    </lineage>
</organism>
<evidence type="ECO:0000259" key="2">
    <source>
        <dbReference type="Pfam" id="PF01627"/>
    </source>
</evidence>
<dbReference type="GO" id="GO:0000160">
    <property type="term" value="P:phosphorelay signal transduction system"/>
    <property type="evidence" value="ECO:0007669"/>
    <property type="project" value="UniProtKB-KW"/>
</dbReference>
<evidence type="ECO:0000313" key="4">
    <source>
        <dbReference type="Proteomes" id="UP000554286"/>
    </source>
</evidence>
<dbReference type="RefSeq" id="WP_184044252.1">
    <property type="nucleotide sequence ID" value="NZ_JACIGK010000011.1"/>
</dbReference>
<feature type="domain" description="HPt" evidence="2">
    <location>
        <begin position="45"/>
        <end position="129"/>
    </location>
</feature>
<dbReference type="InterPro" id="IPR008207">
    <property type="entry name" value="Sig_transdc_His_kin_Hpt_dom"/>
</dbReference>
<evidence type="ECO:0000313" key="3">
    <source>
        <dbReference type="EMBL" id="MBB4266161.1"/>
    </source>
</evidence>
<accession>A0A7W6RDP6</accession>
<keyword evidence="4" id="KW-1185">Reference proteome</keyword>
<keyword evidence="1" id="KW-0902">Two-component regulatory system</keyword>
<name>A0A7W6RDP6_9PROT</name>
<proteinExistence type="predicted"/>
<keyword evidence="3" id="KW-0418">Kinase</keyword>
<dbReference type="EMBL" id="JACIGK010000011">
    <property type="protein sequence ID" value="MBB4266161.1"/>
    <property type="molecule type" value="Genomic_DNA"/>
</dbReference>
<sequence>MTDETKDAEFIQPPDDLSRKAPVTAGGVDLAAIEKAEALIANLQDDYLTWAEADATQLGRACDDLVNDPPDPEAAKKELFRVAHDMKGQGGSFGYDLITVVGDQLCRFVEGLEGTPTRAEAEVLRVHVETIRLILTRRMKGDGGRDANVLLDGLQRAIRKVST</sequence>
<comment type="caution">
    <text evidence="3">The sequence shown here is derived from an EMBL/GenBank/DDBJ whole genome shotgun (WGS) entry which is preliminary data.</text>
</comment>
<gene>
    <name evidence="3" type="ORF">GGD89_001790</name>
</gene>
<dbReference type="Gene3D" id="1.20.120.160">
    <property type="entry name" value="HPT domain"/>
    <property type="match status" value="1"/>
</dbReference>
<dbReference type="SUPFAM" id="SSF47226">
    <property type="entry name" value="Histidine-containing phosphotransfer domain, HPT domain"/>
    <property type="match status" value="1"/>
</dbReference>
<dbReference type="AlphaFoldDB" id="A0A7W6RDP6"/>
<dbReference type="GO" id="GO:0004672">
    <property type="term" value="F:protein kinase activity"/>
    <property type="evidence" value="ECO:0007669"/>
    <property type="project" value="UniProtKB-ARBA"/>
</dbReference>